<dbReference type="FunCoup" id="A0A0Q9WAH0">
    <property type="interactions" value="10"/>
</dbReference>
<dbReference type="PROSITE" id="PS51406">
    <property type="entry name" value="FIBRINOGEN_C_2"/>
    <property type="match status" value="1"/>
</dbReference>
<dbReference type="AlphaFoldDB" id="A0A0Q9WAH0"/>
<organism evidence="3 4">
    <name type="scientific">Drosophila virilis</name>
    <name type="common">Fruit fly</name>
    <dbReference type="NCBI Taxonomy" id="7244"/>
    <lineage>
        <taxon>Eukaryota</taxon>
        <taxon>Metazoa</taxon>
        <taxon>Ecdysozoa</taxon>
        <taxon>Arthropoda</taxon>
        <taxon>Hexapoda</taxon>
        <taxon>Insecta</taxon>
        <taxon>Pterygota</taxon>
        <taxon>Neoptera</taxon>
        <taxon>Endopterygota</taxon>
        <taxon>Diptera</taxon>
        <taxon>Brachycera</taxon>
        <taxon>Muscomorpha</taxon>
        <taxon>Ephydroidea</taxon>
        <taxon>Drosophilidae</taxon>
        <taxon>Drosophila</taxon>
    </lineage>
</organism>
<evidence type="ECO:0000259" key="2">
    <source>
        <dbReference type="PROSITE" id="PS51406"/>
    </source>
</evidence>
<dbReference type="Pfam" id="PF00147">
    <property type="entry name" value="Fibrinogen_C"/>
    <property type="match status" value="1"/>
</dbReference>
<protein>
    <recommendedName>
        <fullName evidence="2">Fibrinogen C-terminal domain-containing protein</fullName>
    </recommendedName>
</protein>
<dbReference type="KEGG" id="dvi:26530403"/>
<dbReference type="InterPro" id="IPR036056">
    <property type="entry name" value="Fibrinogen-like_C"/>
</dbReference>
<evidence type="ECO:0000313" key="4">
    <source>
        <dbReference type="Proteomes" id="UP000008792"/>
    </source>
</evidence>
<dbReference type="EMBL" id="CH940654">
    <property type="protein sequence ID" value="KRF78047.1"/>
    <property type="molecule type" value="Genomic_DNA"/>
</dbReference>
<dbReference type="InterPro" id="IPR014716">
    <property type="entry name" value="Fibrinogen_a/b/g_C_1"/>
</dbReference>
<sequence>MCYGSDKAESLSCAAIQELDRQCETHCYRVVKPLLQRASDAYLKEQEFSKLQTQVHEKEIIIKNMEKEQAILQAKFKAQNVLLLSHKDNLASKDALIEHLNADLKELLQTKIQQAAQITDCKSATTIRIKELEGKLTKCSFESRVSSCLANKTEVQETKVYDIKTFPAPCDSDLAGPGWTVIQRRKDGSVNFNRSWNDYRLGFGDPQGEFFLGLEKLHLLTNAQPHELFIYLKTFKNEIINARYDHILIGDESESFQMKSLGKYTGTAGNSLSDHNGMKFSTIDRDNDISEFNCASEWSSGWWFRKCLVCNLNGLYGDTYNNSEIKWHDSKVKKKAIFVQMMIRPKTT</sequence>
<dbReference type="CDD" id="cd00087">
    <property type="entry name" value="FReD"/>
    <property type="match status" value="1"/>
</dbReference>
<evidence type="ECO:0000256" key="1">
    <source>
        <dbReference type="SAM" id="Coils"/>
    </source>
</evidence>
<reference evidence="3 4" key="1">
    <citation type="journal article" date="2007" name="Nature">
        <title>Evolution of genes and genomes on the Drosophila phylogeny.</title>
        <authorList>
            <consortium name="Drosophila 12 Genomes Consortium"/>
            <person name="Clark A.G."/>
            <person name="Eisen M.B."/>
            <person name="Smith D.R."/>
            <person name="Bergman C.M."/>
            <person name="Oliver B."/>
            <person name="Markow T.A."/>
            <person name="Kaufman T.C."/>
            <person name="Kellis M."/>
            <person name="Gelbart W."/>
            <person name="Iyer V.N."/>
            <person name="Pollard D.A."/>
            <person name="Sackton T.B."/>
            <person name="Larracuente A.M."/>
            <person name="Singh N.D."/>
            <person name="Abad J.P."/>
            <person name="Abt D.N."/>
            <person name="Adryan B."/>
            <person name="Aguade M."/>
            <person name="Akashi H."/>
            <person name="Anderson W.W."/>
            <person name="Aquadro C.F."/>
            <person name="Ardell D.H."/>
            <person name="Arguello R."/>
            <person name="Artieri C.G."/>
            <person name="Barbash D.A."/>
            <person name="Barker D."/>
            <person name="Barsanti P."/>
            <person name="Batterham P."/>
            <person name="Batzoglou S."/>
            <person name="Begun D."/>
            <person name="Bhutkar A."/>
            <person name="Blanco E."/>
            <person name="Bosak S.A."/>
            <person name="Bradley R.K."/>
            <person name="Brand A.D."/>
            <person name="Brent M.R."/>
            <person name="Brooks A.N."/>
            <person name="Brown R.H."/>
            <person name="Butlin R.K."/>
            <person name="Caggese C."/>
            <person name="Calvi B.R."/>
            <person name="Bernardo de Carvalho A."/>
            <person name="Caspi A."/>
            <person name="Castrezana S."/>
            <person name="Celniker S.E."/>
            <person name="Chang J.L."/>
            <person name="Chapple C."/>
            <person name="Chatterji S."/>
            <person name="Chinwalla A."/>
            <person name="Civetta A."/>
            <person name="Clifton S.W."/>
            <person name="Comeron J.M."/>
            <person name="Costello J.C."/>
            <person name="Coyne J.A."/>
            <person name="Daub J."/>
            <person name="David R.G."/>
            <person name="Delcher A.L."/>
            <person name="Delehaunty K."/>
            <person name="Do C.B."/>
            <person name="Ebling H."/>
            <person name="Edwards K."/>
            <person name="Eickbush T."/>
            <person name="Evans J.D."/>
            <person name="Filipski A."/>
            <person name="Findeiss S."/>
            <person name="Freyhult E."/>
            <person name="Fulton L."/>
            <person name="Fulton R."/>
            <person name="Garcia A.C."/>
            <person name="Gardiner A."/>
            <person name="Garfield D.A."/>
            <person name="Garvin B.E."/>
            <person name="Gibson G."/>
            <person name="Gilbert D."/>
            <person name="Gnerre S."/>
            <person name="Godfrey J."/>
            <person name="Good R."/>
            <person name="Gotea V."/>
            <person name="Gravely B."/>
            <person name="Greenberg A.J."/>
            <person name="Griffiths-Jones S."/>
            <person name="Gross S."/>
            <person name="Guigo R."/>
            <person name="Gustafson E.A."/>
            <person name="Haerty W."/>
            <person name="Hahn M.W."/>
            <person name="Halligan D.L."/>
            <person name="Halpern A.L."/>
            <person name="Halter G.M."/>
            <person name="Han M.V."/>
            <person name="Heger A."/>
            <person name="Hillier L."/>
            <person name="Hinrichs A.S."/>
            <person name="Holmes I."/>
            <person name="Hoskins R.A."/>
            <person name="Hubisz M.J."/>
            <person name="Hultmark D."/>
            <person name="Huntley M.A."/>
            <person name="Jaffe D.B."/>
            <person name="Jagadeeshan S."/>
            <person name="Jeck W.R."/>
            <person name="Johnson J."/>
            <person name="Jones C.D."/>
            <person name="Jordan W.C."/>
            <person name="Karpen G.H."/>
            <person name="Kataoka E."/>
            <person name="Keightley P.D."/>
            <person name="Kheradpour P."/>
            <person name="Kirkness E.F."/>
            <person name="Koerich L.B."/>
            <person name="Kristiansen K."/>
            <person name="Kudrna D."/>
            <person name="Kulathinal R.J."/>
            <person name="Kumar S."/>
            <person name="Kwok R."/>
            <person name="Lander E."/>
            <person name="Langley C.H."/>
            <person name="Lapoint R."/>
            <person name="Lazzaro B.P."/>
            <person name="Lee S.J."/>
            <person name="Levesque L."/>
            <person name="Li R."/>
            <person name="Lin C.F."/>
            <person name="Lin M.F."/>
            <person name="Lindblad-Toh K."/>
            <person name="Llopart A."/>
            <person name="Long M."/>
            <person name="Low L."/>
            <person name="Lozovsky E."/>
            <person name="Lu J."/>
            <person name="Luo M."/>
            <person name="Machado C.A."/>
            <person name="Makalowski W."/>
            <person name="Marzo M."/>
            <person name="Matsuda M."/>
            <person name="Matzkin L."/>
            <person name="McAllister B."/>
            <person name="McBride C.S."/>
            <person name="McKernan B."/>
            <person name="McKernan K."/>
            <person name="Mendez-Lago M."/>
            <person name="Minx P."/>
            <person name="Mollenhauer M.U."/>
            <person name="Montooth K."/>
            <person name="Mount S.M."/>
            <person name="Mu X."/>
            <person name="Myers E."/>
            <person name="Negre B."/>
            <person name="Newfeld S."/>
            <person name="Nielsen R."/>
            <person name="Noor M.A."/>
            <person name="O'Grady P."/>
            <person name="Pachter L."/>
            <person name="Papaceit M."/>
            <person name="Parisi M.J."/>
            <person name="Parisi M."/>
            <person name="Parts L."/>
            <person name="Pedersen J.S."/>
            <person name="Pesole G."/>
            <person name="Phillippy A.M."/>
            <person name="Ponting C.P."/>
            <person name="Pop M."/>
            <person name="Porcelli D."/>
            <person name="Powell J.R."/>
            <person name="Prohaska S."/>
            <person name="Pruitt K."/>
            <person name="Puig M."/>
            <person name="Quesneville H."/>
            <person name="Ram K.R."/>
            <person name="Rand D."/>
            <person name="Rasmussen M.D."/>
            <person name="Reed L.K."/>
            <person name="Reenan R."/>
            <person name="Reily A."/>
            <person name="Remington K.A."/>
            <person name="Rieger T.T."/>
            <person name="Ritchie M.G."/>
            <person name="Robin C."/>
            <person name="Rogers Y.H."/>
            <person name="Rohde C."/>
            <person name="Rozas J."/>
            <person name="Rubenfield M.J."/>
            <person name="Ruiz A."/>
            <person name="Russo S."/>
            <person name="Salzberg S.L."/>
            <person name="Sanchez-Gracia A."/>
            <person name="Saranga D.J."/>
            <person name="Sato H."/>
            <person name="Schaeffer S.W."/>
            <person name="Schatz M.C."/>
            <person name="Schlenke T."/>
            <person name="Schwartz R."/>
            <person name="Segarra C."/>
            <person name="Singh R.S."/>
            <person name="Sirot L."/>
            <person name="Sirota M."/>
            <person name="Sisneros N.B."/>
            <person name="Smith C.D."/>
            <person name="Smith T.F."/>
            <person name="Spieth J."/>
            <person name="Stage D.E."/>
            <person name="Stark A."/>
            <person name="Stephan W."/>
            <person name="Strausberg R.L."/>
            <person name="Strempel S."/>
            <person name="Sturgill D."/>
            <person name="Sutton G."/>
            <person name="Sutton G.G."/>
            <person name="Tao W."/>
            <person name="Teichmann S."/>
            <person name="Tobari Y.N."/>
            <person name="Tomimura Y."/>
            <person name="Tsolas J.M."/>
            <person name="Valente V.L."/>
            <person name="Venter E."/>
            <person name="Venter J.C."/>
            <person name="Vicario S."/>
            <person name="Vieira F.G."/>
            <person name="Vilella A.J."/>
            <person name="Villasante A."/>
            <person name="Walenz B."/>
            <person name="Wang J."/>
            <person name="Wasserman M."/>
            <person name="Watts T."/>
            <person name="Wilson D."/>
            <person name="Wilson R.K."/>
            <person name="Wing R.A."/>
            <person name="Wolfner M.F."/>
            <person name="Wong A."/>
            <person name="Wong G.K."/>
            <person name="Wu C.I."/>
            <person name="Wu G."/>
            <person name="Yamamoto D."/>
            <person name="Yang H.P."/>
            <person name="Yang S.P."/>
            <person name="Yorke J.A."/>
            <person name="Yoshida K."/>
            <person name="Zdobnov E."/>
            <person name="Zhang P."/>
            <person name="Zhang Y."/>
            <person name="Zimin A.V."/>
            <person name="Baldwin J."/>
            <person name="Abdouelleil A."/>
            <person name="Abdulkadir J."/>
            <person name="Abebe A."/>
            <person name="Abera B."/>
            <person name="Abreu J."/>
            <person name="Acer S.C."/>
            <person name="Aftuck L."/>
            <person name="Alexander A."/>
            <person name="An P."/>
            <person name="Anderson E."/>
            <person name="Anderson S."/>
            <person name="Arachi H."/>
            <person name="Azer M."/>
            <person name="Bachantsang P."/>
            <person name="Barry A."/>
            <person name="Bayul T."/>
            <person name="Berlin A."/>
            <person name="Bessette D."/>
            <person name="Bloom T."/>
            <person name="Blye J."/>
            <person name="Boguslavskiy L."/>
            <person name="Bonnet C."/>
            <person name="Boukhgalter B."/>
            <person name="Bourzgui I."/>
            <person name="Brown A."/>
            <person name="Cahill P."/>
            <person name="Channer S."/>
            <person name="Cheshatsang Y."/>
            <person name="Chuda L."/>
            <person name="Citroen M."/>
            <person name="Collymore A."/>
            <person name="Cooke P."/>
            <person name="Costello M."/>
            <person name="D'Aco K."/>
            <person name="Daza R."/>
            <person name="De Haan G."/>
            <person name="DeGray S."/>
            <person name="DeMaso C."/>
            <person name="Dhargay N."/>
            <person name="Dooley K."/>
            <person name="Dooley E."/>
            <person name="Doricent M."/>
            <person name="Dorje P."/>
            <person name="Dorjee K."/>
            <person name="Dupes A."/>
            <person name="Elong R."/>
            <person name="Falk J."/>
            <person name="Farina A."/>
            <person name="Faro S."/>
            <person name="Ferguson D."/>
            <person name="Fisher S."/>
            <person name="Foley C.D."/>
            <person name="Franke A."/>
            <person name="Friedrich D."/>
            <person name="Gadbois L."/>
            <person name="Gearin G."/>
            <person name="Gearin C.R."/>
            <person name="Giannoukos G."/>
            <person name="Goode T."/>
            <person name="Graham J."/>
            <person name="Grandbois E."/>
            <person name="Grewal S."/>
            <person name="Gyaltsen K."/>
            <person name="Hafez N."/>
            <person name="Hagos B."/>
            <person name="Hall J."/>
            <person name="Henson C."/>
            <person name="Hollinger A."/>
            <person name="Honan T."/>
            <person name="Huard M.D."/>
            <person name="Hughes L."/>
            <person name="Hurhula B."/>
            <person name="Husby M.E."/>
            <person name="Kamat A."/>
            <person name="Kanga B."/>
            <person name="Kashin S."/>
            <person name="Khazanovich D."/>
            <person name="Kisner P."/>
            <person name="Lance K."/>
            <person name="Lara M."/>
            <person name="Lee W."/>
            <person name="Lennon N."/>
            <person name="Letendre F."/>
            <person name="LeVine R."/>
            <person name="Lipovsky A."/>
            <person name="Liu X."/>
            <person name="Liu J."/>
            <person name="Liu S."/>
            <person name="Lokyitsang T."/>
            <person name="Lokyitsang Y."/>
            <person name="Lubonja R."/>
            <person name="Lui A."/>
            <person name="MacDonald P."/>
            <person name="Magnisalis V."/>
            <person name="Maru K."/>
            <person name="Matthews C."/>
            <person name="McCusker W."/>
            <person name="McDonough S."/>
            <person name="Mehta T."/>
            <person name="Meldrim J."/>
            <person name="Meneus L."/>
            <person name="Mihai O."/>
            <person name="Mihalev A."/>
            <person name="Mihova T."/>
            <person name="Mittelman R."/>
            <person name="Mlenga V."/>
            <person name="Montmayeur A."/>
            <person name="Mulrain L."/>
            <person name="Navidi A."/>
            <person name="Naylor J."/>
            <person name="Negash T."/>
            <person name="Nguyen T."/>
            <person name="Nguyen N."/>
            <person name="Nicol R."/>
            <person name="Norbu C."/>
            <person name="Norbu N."/>
            <person name="Novod N."/>
            <person name="O'Neill B."/>
            <person name="Osman S."/>
            <person name="Markiewicz E."/>
            <person name="Oyono O.L."/>
            <person name="Patti C."/>
            <person name="Phunkhang P."/>
            <person name="Pierre F."/>
            <person name="Priest M."/>
            <person name="Raghuraman S."/>
            <person name="Rege F."/>
            <person name="Reyes R."/>
            <person name="Rise C."/>
            <person name="Rogov P."/>
            <person name="Ross K."/>
            <person name="Ryan E."/>
            <person name="Settipalli S."/>
            <person name="Shea T."/>
            <person name="Sherpa N."/>
            <person name="Shi L."/>
            <person name="Shih D."/>
            <person name="Sparrow T."/>
            <person name="Spaulding J."/>
            <person name="Stalker J."/>
            <person name="Stange-Thomann N."/>
            <person name="Stavropoulos S."/>
            <person name="Stone C."/>
            <person name="Strader C."/>
            <person name="Tesfaye S."/>
            <person name="Thomson T."/>
            <person name="Thoulutsang Y."/>
            <person name="Thoulutsang D."/>
            <person name="Topham K."/>
            <person name="Topping I."/>
            <person name="Tsamla T."/>
            <person name="Vassiliev H."/>
            <person name="Vo A."/>
            <person name="Wangchuk T."/>
            <person name="Wangdi T."/>
            <person name="Weiand M."/>
            <person name="Wilkinson J."/>
            <person name="Wilson A."/>
            <person name="Yadav S."/>
            <person name="Young G."/>
            <person name="Yu Q."/>
            <person name="Zembek L."/>
            <person name="Zhong D."/>
            <person name="Zimmer A."/>
            <person name="Zwirko Z."/>
            <person name="Jaffe D.B."/>
            <person name="Alvarez P."/>
            <person name="Brockman W."/>
            <person name="Butler J."/>
            <person name="Chin C."/>
            <person name="Gnerre S."/>
            <person name="Grabherr M."/>
            <person name="Kleber M."/>
            <person name="Mauceli E."/>
            <person name="MacCallum I."/>
        </authorList>
    </citation>
    <scope>NUCLEOTIDE SEQUENCE [LARGE SCALE GENOMIC DNA]</scope>
    <source>
        <strain evidence="4">Tucson 15010-1051.87</strain>
    </source>
</reference>
<dbReference type="STRING" id="7244.A0A0Q9WAH0"/>
<proteinExistence type="predicted"/>
<accession>A0A0Q9WAH0</accession>
<dbReference type="SMR" id="A0A0Q9WAH0"/>
<dbReference type="Proteomes" id="UP000008792">
    <property type="component" value="Unassembled WGS sequence"/>
</dbReference>
<dbReference type="PANTHER" id="PTHR19143:SF327">
    <property type="entry name" value="FI21813P1-RELATED"/>
    <property type="match status" value="1"/>
</dbReference>
<dbReference type="Gene3D" id="3.90.215.10">
    <property type="entry name" value="Gamma Fibrinogen, chain A, domain 1"/>
    <property type="match status" value="1"/>
</dbReference>
<keyword evidence="1" id="KW-0175">Coiled coil</keyword>
<keyword evidence="4" id="KW-1185">Reference proteome</keyword>
<dbReference type="eggNOG" id="KOG2579">
    <property type="taxonomic scope" value="Eukaryota"/>
</dbReference>
<dbReference type="InParanoid" id="A0A0Q9WAH0"/>
<dbReference type="SMART" id="SM00186">
    <property type="entry name" value="FBG"/>
    <property type="match status" value="1"/>
</dbReference>
<evidence type="ECO:0000313" key="3">
    <source>
        <dbReference type="EMBL" id="KRF78047.1"/>
    </source>
</evidence>
<name>A0A0Q9WAH0_DROVI</name>
<gene>
    <name evidence="3" type="primary">Dvir\GJ25633</name>
    <name evidence="3" type="ORF">Dvir_GJ25633</name>
</gene>
<feature type="domain" description="Fibrinogen C-terminal" evidence="2">
    <location>
        <begin position="139"/>
        <end position="347"/>
    </location>
</feature>
<dbReference type="InterPro" id="IPR050373">
    <property type="entry name" value="Fibrinogen_C-term_domain"/>
</dbReference>
<dbReference type="SUPFAM" id="SSF56496">
    <property type="entry name" value="Fibrinogen C-terminal domain-like"/>
    <property type="match status" value="1"/>
</dbReference>
<dbReference type="InterPro" id="IPR002181">
    <property type="entry name" value="Fibrinogen_a/b/g_C_dom"/>
</dbReference>
<dbReference type="OrthoDB" id="6145874at2759"/>
<feature type="coiled-coil region" evidence="1">
    <location>
        <begin position="48"/>
        <end position="117"/>
    </location>
</feature>
<dbReference type="PANTHER" id="PTHR19143">
    <property type="entry name" value="FIBRINOGEN/TENASCIN/ANGIOPOEITIN"/>
    <property type="match status" value="1"/>
</dbReference>
<dbReference type="GO" id="GO:0005615">
    <property type="term" value="C:extracellular space"/>
    <property type="evidence" value="ECO:0007669"/>
    <property type="project" value="TreeGrafter"/>
</dbReference>